<evidence type="ECO:0000259" key="1">
    <source>
        <dbReference type="Pfam" id="PF13613"/>
    </source>
</evidence>
<dbReference type="InterPro" id="IPR027805">
    <property type="entry name" value="Transposase_HTH_dom"/>
</dbReference>
<feature type="domain" description="Transposase Helix-turn-helix" evidence="1">
    <location>
        <begin position="20"/>
        <end position="48"/>
    </location>
</feature>
<dbReference type="AlphaFoldDB" id="A0A433ER99"/>
<gene>
    <name evidence="2" type="ORF">D6D54_03930</name>
</gene>
<dbReference type="EMBL" id="RAHC01000003">
    <property type="protein sequence ID" value="RUP77115.1"/>
    <property type="molecule type" value="Genomic_DNA"/>
</dbReference>
<organism evidence="2 3">
    <name type="scientific">Spiroplasma poulsonii</name>
    <dbReference type="NCBI Taxonomy" id="2138"/>
    <lineage>
        <taxon>Bacteria</taxon>
        <taxon>Bacillati</taxon>
        <taxon>Mycoplasmatota</taxon>
        <taxon>Mollicutes</taxon>
        <taxon>Entomoplasmatales</taxon>
        <taxon>Spiroplasmataceae</taxon>
        <taxon>Spiroplasma</taxon>
    </lineage>
</organism>
<comment type="caution">
    <text evidence="2">The sequence shown here is derived from an EMBL/GenBank/DDBJ whole genome shotgun (WGS) entry which is preliminary data.</text>
</comment>
<evidence type="ECO:0000313" key="3">
    <source>
        <dbReference type="Proteomes" id="UP000274545"/>
    </source>
</evidence>
<dbReference type="Proteomes" id="UP000274545">
    <property type="component" value="Unassembled WGS sequence"/>
</dbReference>
<proteinExistence type="predicted"/>
<reference evidence="2 3" key="1">
    <citation type="journal article" date="2019" name="Genome Biol. Evol.">
        <title>Toxin and genome evolution in a Drosophila defensive symbiosis.</title>
        <authorList>
            <person name="Ballinger M.J."/>
            <person name="Gawryluk R.M."/>
            <person name="Perlman S.J."/>
        </authorList>
    </citation>
    <scope>NUCLEOTIDE SEQUENCE [LARGE SCALE GENOMIC DNA]</scope>
    <source>
        <strain evidence="3">sNeo</strain>
    </source>
</reference>
<dbReference type="Pfam" id="PF13613">
    <property type="entry name" value="HTH_Tnp_4"/>
    <property type="match status" value="1"/>
</dbReference>
<accession>A0A433ER99</accession>
<name>A0A433ER99_9MOLU</name>
<dbReference type="RefSeq" id="WP_127092815.1">
    <property type="nucleotide sequence ID" value="NZ_RAHC01000003.1"/>
</dbReference>
<protein>
    <submittedName>
        <fullName evidence="2">Transposase family protein</fullName>
    </submittedName>
</protein>
<sequence>MLDILKVAEIEKFKKGGKTNKLSLENRLLMTLLYWREYQTYFHLGKKFWY</sequence>
<evidence type="ECO:0000313" key="2">
    <source>
        <dbReference type="EMBL" id="RUP77115.1"/>
    </source>
</evidence>